<sequence length="1312" mass="149247">MDEKWDFNVPLQKEDLQKEAKSQYHVEVVFDLQKSLKKAKALKNDVASQGCISILEHFDVLYSVFCHSDVNFVQLQEVYDLTICRYLLELKGYVQESLVLEDPASKQQSLNAIKMILYVFSLFVKTYEDKLAQNADNFISEPKIARKKGKGKVRPEELWDWTEYKMKAFRLVLDVLSFNISSLWPNLVADEPFVNMLANCCYKCFENPDIIQAKNKSLKDTISQVMAILVSQYNHGMTFISRAVELVKKNENTVPAISNSVMIIVREHKCTSVLPRLLSEFNDILQVEDITGLSKSVSIFITDIAETYPELLHPCVPILTKNLIVEPYAVRNATLIAFCEVLLKCLVGELREEDLRLRQKLLKYLHNHLRDQNAYVRSKVLQLWAKLAGAHAIPKYIISDVTKTAMNRINDKSAFVVKSAVQFFCVLLKQNPFAGKLKISQLEQELFQAKAALHVIDSKRTLSREETWRKAEPEIIVTISKRLDEEGDVETTEDITPTQSINVQDVMTIIAKLVQEGHYSEAYTCLRQSEVQFPNAKEIRCNMDDNGKAEYYKNVLKKVFMKAPDGSEQILVEFDCFTEEYEKQKKIVEYAEEATAFAKLMCSVCEEVGKVMKGKSLLEVLEAIDFFTTAYQFGLPNARPVIREILGYVKCKQPGVKEAVVAAYKTLYLNTAQPTPRGRALQVAQRLIKLLKDLDYEQKMALEDLVQEWVANKELDNEFIHVLWEKYSKKQTQTTEEESVAALILLNMIAGSNPALVSSNLSVFLDIGLSNSSSNMCVTETCKALMKLGGTKQDGKFVRCPSDDPMFEKSVFILVDRFSKPNQEGFLQMALTIIKMIFKLSSYPEKIADKLLMDCYNTLCQNSEESSGAIRNSSQRSQNSISTEVSVKEMALARLFHIYGEIIFRKWVYFDHDVINSLKKPESELGKKKMVTEDDDEEMDEFESDNREAEDDAVINAVSEICEKLVLDDDTITSHIRDMVVNCCRGVMEPVSVSLQTAAATCLAKLMMVSHEFCENNIQLYVTLMEKSKEETVRSNLVFGVGDLLCRFPNIVEPWTSHIYARLKDESPLVRKNTVVVLCHLITREMIKVRGQIAEVCLCLEDPEPDIRAQVQSLLVDLSQKGNTLYNIIVDIISRLSNPDRPDLVSSEVFNRIMKFTLGLIGKERQNELLVEKICVRLKEATLERQWQDLAFCLSQLSYNEKSLRKLFEALSTLNERLLCSEVQSAITGIIGVAMKSINKPQLREIAQECQAKLDELLSVKKDNSAADTTQVPPPSSDPVEDKEMEEVFSTPRKPPPARSGRSTSTRLRKRK</sequence>
<name>A0A146L071_LYGHE</name>
<evidence type="ECO:0000256" key="8">
    <source>
        <dbReference type="ARBA" id="ARBA00023242"/>
    </source>
</evidence>
<keyword evidence="8" id="KW-0539">Nucleus</keyword>
<evidence type="ECO:0000256" key="3">
    <source>
        <dbReference type="ARBA" id="ARBA00009606"/>
    </source>
</evidence>
<keyword evidence="4" id="KW-0158">Chromosome</keyword>
<feature type="domain" description="Condensin complex subunit 1 C-terminal" evidence="12">
    <location>
        <begin position="1032"/>
        <end position="1195"/>
    </location>
</feature>
<dbReference type="GO" id="GO:0000779">
    <property type="term" value="C:condensed chromosome, centromeric region"/>
    <property type="evidence" value="ECO:0007669"/>
    <property type="project" value="TreeGrafter"/>
</dbReference>
<evidence type="ECO:0000256" key="9">
    <source>
        <dbReference type="ARBA" id="ARBA00023306"/>
    </source>
</evidence>
<evidence type="ECO:0000256" key="1">
    <source>
        <dbReference type="ARBA" id="ARBA00004123"/>
    </source>
</evidence>
<comment type="similarity">
    <text evidence="3 10">Belongs to the CND1 (condensin subunit 1) family.</text>
</comment>
<comment type="function">
    <text evidence="10">Regulatory subunit of the condensin complex, a complex required for conversion of interphase chromatin into mitotic-like condense chromosomes. The condensin complex probably introduces positive supercoils into relaxed DNA in the presence of type I topoisomerases and converts nicked DNA into positive knotted forms in the presence of type II topoisomerases.</text>
</comment>
<keyword evidence="5 10" id="KW-0132">Cell division</keyword>
<gene>
    <name evidence="14" type="primary">Ncapd2_0</name>
    <name evidence="15" type="synonym">Ncapd2_1</name>
    <name evidence="14" type="ORF">g.87128</name>
    <name evidence="15" type="ORF">g.87129</name>
</gene>
<evidence type="ECO:0000259" key="13">
    <source>
        <dbReference type="Pfam" id="PF12922"/>
    </source>
</evidence>
<dbReference type="GO" id="GO:0005634">
    <property type="term" value="C:nucleus"/>
    <property type="evidence" value="ECO:0007669"/>
    <property type="project" value="UniProtKB-SubCell"/>
</dbReference>
<dbReference type="EMBL" id="GDHC01012939">
    <property type="protein sequence ID" value="JAQ05690.1"/>
    <property type="molecule type" value="Transcribed_RNA"/>
</dbReference>
<keyword evidence="6 10" id="KW-0498">Mitosis</keyword>
<keyword evidence="9 10" id="KW-0131">Cell cycle</keyword>
<dbReference type="EMBL" id="GDHC01016635">
    <property type="protein sequence ID" value="JAQ01994.1"/>
    <property type="molecule type" value="Transcribed_RNA"/>
</dbReference>
<feature type="region of interest" description="Disordered" evidence="11">
    <location>
        <begin position="1262"/>
        <end position="1312"/>
    </location>
</feature>
<evidence type="ECO:0000256" key="2">
    <source>
        <dbReference type="ARBA" id="ARBA00004286"/>
    </source>
</evidence>
<evidence type="ECO:0000313" key="15">
    <source>
        <dbReference type="EMBL" id="JAQ05690.1"/>
    </source>
</evidence>
<dbReference type="GO" id="GO:0007076">
    <property type="term" value="P:mitotic chromosome condensation"/>
    <property type="evidence" value="ECO:0007669"/>
    <property type="project" value="InterPro"/>
</dbReference>
<evidence type="ECO:0000256" key="4">
    <source>
        <dbReference type="ARBA" id="ARBA00022454"/>
    </source>
</evidence>
<dbReference type="InterPro" id="IPR026971">
    <property type="entry name" value="CND1/NCAPD3"/>
</dbReference>
<dbReference type="InterPro" id="IPR011989">
    <property type="entry name" value="ARM-like"/>
</dbReference>
<organism evidence="14">
    <name type="scientific">Lygus hesperus</name>
    <name type="common">Western plant bug</name>
    <dbReference type="NCBI Taxonomy" id="30085"/>
    <lineage>
        <taxon>Eukaryota</taxon>
        <taxon>Metazoa</taxon>
        <taxon>Ecdysozoa</taxon>
        <taxon>Arthropoda</taxon>
        <taxon>Hexapoda</taxon>
        <taxon>Insecta</taxon>
        <taxon>Pterygota</taxon>
        <taxon>Neoptera</taxon>
        <taxon>Paraneoptera</taxon>
        <taxon>Hemiptera</taxon>
        <taxon>Heteroptera</taxon>
        <taxon>Panheteroptera</taxon>
        <taxon>Cimicomorpha</taxon>
        <taxon>Miridae</taxon>
        <taxon>Mirini</taxon>
        <taxon>Lygus</taxon>
    </lineage>
</organism>
<dbReference type="Pfam" id="PF12922">
    <property type="entry name" value="Cnd1_N"/>
    <property type="match status" value="1"/>
</dbReference>
<dbReference type="InterPro" id="IPR016024">
    <property type="entry name" value="ARM-type_fold"/>
</dbReference>
<evidence type="ECO:0000256" key="10">
    <source>
        <dbReference type="PIRNR" id="PIRNR017127"/>
    </source>
</evidence>
<dbReference type="GO" id="GO:0000796">
    <property type="term" value="C:condensin complex"/>
    <property type="evidence" value="ECO:0007669"/>
    <property type="project" value="TreeGrafter"/>
</dbReference>
<dbReference type="GO" id="GO:0010032">
    <property type="term" value="P:meiotic chromosome condensation"/>
    <property type="evidence" value="ECO:0007669"/>
    <property type="project" value="TreeGrafter"/>
</dbReference>
<comment type="subcellular location">
    <subcellularLocation>
        <location evidence="2">Chromosome</location>
    </subcellularLocation>
    <subcellularLocation>
        <location evidence="1">Nucleus</location>
    </subcellularLocation>
</comment>
<dbReference type="GO" id="GO:0051301">
    <property type="term" value="P:cell division"/>
    <property type="evidence" value="ECO:0007669"/>
    <property type="project" value="UniProtKB-KW"/>
</dbReference>
<dbReference type="GO" id="GO:0042393">
    <property type="term" value="F:histone binding"/>
    <property type="evidence" value="ECO:0007669"/>
    <property type="project" value="TreeGrafter"/>
</dbReference>
<dbReference type="InterPro" id="IPR007673">
    <property type="entry name" value="Condensin_cplx_su1"/>
</dbReference>
<dbReference type="InterPro" id="IPR024324">
    <property type="entry name" value="Condensin_cplx_su1_N"/>
</dbReference>
<feature type="region of interest" description="Disordered" evidence="11">
    <location>
        <begin position="928"/>
        <end position="947"/>
    </location>
</feature>
<dbReference type="SUPFAM" id="SSF48371">
    <property type="entry name" value="ARM repeat"/>
    <property type="match status" value="1"/>
</dbReference>
<evidence type="ECO:0000256" key="6">
    <source>
        <dbReference type="ARBA" id="ARBA00022776"/>
    </source>
</evidence>
<feature type="domain" description="Condensin complex subunit 1 N-terminal" evidence="13">
    <location>
        <begin position="94"/>
        <end position="239"/>
    </location>
</feature>
<evidence type="ECO:0000256" key="5">
    <source>
        <dbReference type="ARBA" id="ARBA00022618"/>
    </source>
</evidence>
<keyword evidence="7 10" id="KW-0226">DNA condensation</keyword>
<evidence type="ECO:0000313" key="14">
    <source>
        <dbReference type="EMBL" id="JAQ01994.1"/>
    </source>
</evidence>
<protein>
    <recommendedName>
        <fullName evidence="10">Condensin complex subunit 1</fullName>
    </recommendedName>
</protein>
<reference evidence="14" key="1">
    <citation type="journal article" date="2016" name="Gigascience">
        <title>De novo construction of an expanded transcriptome assembly for the western tarnished plant bug, Lygus hesperus.</title>
        <authorList>
            <person name="Tassone E.E."/>
            <person name="Geib S.M."/>
            <person name="Hall B."/>
            <person name="Fabrick J.A."/>
            <person name="Brent C.S."/>
            <person name="Hull J.J."/>
        </authorList>
    </citation>
    <scope>NUCLEOTIDE SEQUENCE</scope>
</reference>
<evidence type="ECO:0000256" key="7">
    <source>
        <dbReference type="ARBA" id="ARBA00023067"/>
    </source>
</evidence>
<proteinExistence type="inferred from homology"/>
<accession>A0A146L071</accession>
<evidence type="ECO:0000259" key="12">
    <source>
        <dbReference type="Pfam" id="PF12717"/>
    </source>
</evidence>
<dbReference type="InterPro" id="IPR032682">
    <property type="entry name" value="Cnd1_C"/>
</dbReference>
<evidence type="ECO:0000256" key="11">
    <source>
        <dbReference type="SAM" id="MobiDB-lite"/>
    </source>
</evidence>
<dbReference type="PANTHER" id="PTHR14222">
    <property type="entry name" value="CONDENSIN"/>
    <property type="match status" value="1"/>
</dbReference>
<dbReference type="Gene3D" id="1.25.10.10">
    <property type="entry name" value="Leucine-rich Repeat Variant"/>
    <property type="match status" value="2"/>
</dbReference>
<feature type="compositionally biased region" description="Acidic residues" evidence="11">
    <location>
        <begin position="933"/>
        <end position="947"/>
    </location>
</feature>
<dbReference type="PIRSF" id="PIRSF017127">
    <property type="entry name" value="Condensin_D2"/>
    <property type="match status" value="1"/>
</dbReference>
<dbReference type="Pfam" id="PF12717">
    <property type="entry name" value="Cnd1"/>
    <property type="match status" value="1"/>
</dbReference>
<dbReference type="PANTHER" id="PTHR14222:SF2">
    <property type="entry name" value="CONDENSIN COMPLEX SUBUNIT 1"/>
    <property type="match status" value="1"/>
</dbReference>